<feature type="region of interest" description="Disordered" evidence="1">
    <location>
        <begin position="529"/>
        <end position="553"/>
    </location>
</feature>
<dbReference type="InterPro" id="IPR003034">
    <property type="entry name" value="SAP_dom"/>
</dbReference>
<evidence type="ECO:0000256" key="1">
    <source>
        <dbReference type="SAM" id="MobiDB-lite"/>
    </source>
</evidence>
<feature type="compositionally biased region" description="Low complexity" evidence="1">
    <location>
        <begin position="36"/>
        <end position="45"/>
    </location>
</feature>
<sequence length="729" mass="81369">MHYHRSTPTPTYDDDYNTPTPKTTYNSDLDYGHHQSSASDPSNTNSSLEISFHDIMISRKVDAVGSILCILSSASLAAYGGCHALQILPPIRYCSVATYHTHHRLSSLSDNSNSIISELDDERPIDDDDETLLNSIDPSTLQNLCAQYSLSTSGTKQEMLNRLREFANQQAEMDAQRRRGRTQRVEANLEGKARHTVLDPQGEEMLVQELEDGYDEMQGYFYYASAETEEEKIRKEEERRKQKLAAMRKSQSHITAPNLPDNIQPNEKGERVVTVYSTTDRNDLTGMTSQSPVADNMSMDSARFQQKSLRDDQPEESLIGGPFGDTSGSKRKKADASQIENAKEYIREFVRNLLATTGAPAFQDDYDEEVESSTSRSTNSFSSPYGFTGFQPERIPPDVLSKSSAALRVSNGKALKDVLSEYELQAIGHDGMAADDKSKGGGHYREVENVGTFLEGYRKAEVRRIARETSAMLLDRLVKEGVKGLDQLLAGMVREGDDLGDFKSTSEGGELNGALVRYLEDAIRVQEQRVKKTPSVSDSSGNRRGTPDESDETELMWNVTRGEDGTIIETFDPNTPMVKKLLREELEKTKDSAGVMADRLLTMTVQEKMLLLLKLLRDRVKVEAVIGNDAHARNLRVLAYCLKAANDEERRQLIMEELGNSLDSLDVFSELVTASIDYADARTNDYFMPGDSQQAYVSPVLDVAKLQKIKSIVERIKMKASWKASGLSQ</sequence>
<organism evidence="3 4">
    <name type="scientific">Discostella pseudostelligera</name>
    <dbReference type="NCBI Taxonomy" id="259834"/>
    <lineage>
        <taxon>Eukaryota</taxon>
        <taxon>Sar</taxon>
        <taxon>Stramenopiles</taxon>
        <taxon>Ochrophyta</taxon>
        <taxon>Bacillariophyta</taxon>
        <taxon>Coscinodiscophyceae</taxon>
        <taxon>Thalassiosirophycidae</taxon>
        <taxon>Stephanodiscales</taxon>
        <taxon>Stephanodiscaceae</taxon>
        <taxon>Discostella</taxon>
    </lineage>
</organism>
<dbReference type="InterPro" id="IPR036361">
    <property type="entry name" value="SAP_dom_sf"/>
</dbReference>
<feature type="region of interest" description="Disordered" evidence="1">
    <location>
        <begin position="1"/>
        <end position="45"/>
    </location>
</feature>
<feature type="domain" description="SAP" evidence="2">
    <location>
        <begin position="133"/>
        <end position="167"/>
    </location>
</feature>
<proteinExistence type="predicted"/>
<feature type="compositionally biased region" description="Low complexity" evidence="1">
    <location>
        <begin position="7"/>
        <end position="26"/>
    </location>
</feature>
<dbReference type="EMBL" id="JALLBG020000005">
    <property type="protein sequence ID" value="KAL3772713.1"/>
    <property type="molecule type" value="Genomic_DNA"/>
</dbReference>
<dbReference type="Gene3D" id="1.10.720.30">
    <property type="entry name" value="SAP domain"/>
    <property type="match status" value="1"/>
</dbReference>
<feature type="compositionally biased region" description="Polar residues" evidence="1">
    <location>
        <begin position="534"/>
        <end position="543"/>
    </location>
</feature>
<protein>
    <recommendedName>
        <fullName evidence="2">SAP domain-containing protein</fullName>
    </recommendedName>
</protein>
<comment type="caution">
    <text evidence="3">The sequence shown here is derived from an EMBL/GenBank/DDBJ whole genome shotgun (WGS) entry which is preliminary data.</text>
</comment>
<dbReference type="PROSITE" id="PS50800">
    <property type="entry name" value="SAP"/>
    <property type="match status" value="1"/>
</dbReference>
<gene>
    <name evidence="3" type="ORF">ACHAWU_004958</name>
</gene>
<evidence type="ECO:0000313" key="4">
    <source>
        <dbReference type="Proteomes" id="UP001530293"/>
    </source>
</evidence>
<dbReference type="SMART" id="SM00513">
    <property type="entry name" value="SAP"/>
    <property type="match status" value="1"/>
</dbReference>
<keyword evidence="4" id="KW-1185">Reference proteome</keyword>
<feature type="compositionally biased region" description="Polar residues" evidence="1">
    <location>
        <begin position="275"/>
        <end position="293"/>
    </location>
</feature>
<evidence type="ECO:0000313" key="3">
    <source>
        <dbReference type="EMBL" id="KAL3772713.1"/>
    </source>
</evidence>
<evidence type="ECO:0000259" key="2">
    <source>
        <dbReference type="PROSITE" id="PS50800"/>
    </source>
</evidence>
<dbReference type="Proteomes" id="UP001530293">
    <property type="component" value="Unassembled WGS sequence"/>
</dbReference>
<dbReference type="Pfam" id="PF02037">
    <property type="entry name" value="SAP"/>
    <property type="match status" value="1"/>
</dbReference>
<name>A0ABD3N9D7_9STRA</name>
<feature type="region of interest" description="Disordered" evidence="1">
    <location>
        <begin position="247"/>
        <end position="336"/>
    </location>
</feature>
<reference evidence="3 4" key="1">
    <citation type="submission" date="2024-10" db="EMBL/GenBank/DDBJ databases">
        <title>Updated reference genomes for cyclostephanoid diatoms.</title>
        <authorList>
            <person name="Roberts W.R."/>
            <person name="Alverson A.J."/>
        </authorList>
    </citation>
    <scope>NUCLEOTIDE SEQUENCE [LARGE SCALE GENOMIC DNA]</scope>
    <source>
        <strain evidence="3 4">AJA232-27</strain>
    </source>
</reference>
<accession>A0ABD3N9D7</accession>
<dbReference type="AlphaFoldDB" id="A0ABD3N9D7"/>